<protein>
    <submittedName>
        <fullName evidence="1">Translational activator GCN1</fullName>
    </submittedName>
</protein>
<dbReference type="Proteomes" id="UP000265520">
    <property type="component" value="Unassembled WGS sequence"/>
</dbReference>
<evidence type="ECO:0000313" key="1">
    <source>
        <dbReference type="EMBL" id="MCI14109.1"/>
    </source>
</evidence>
<organism evidence="1 2">
    <name type="scientific">Trifolium medium</name>
    <dbReference type="NCBI Taxonomy" id="97028"/>
    <lineage>
        <taxon>Eukaryota</taxon>
        <taxon>Viridiplantae</taxon>
        <taxon>Streptophyta</taxon>
        <taxon>Embryophyta</taxon>
        <taxon>Tracheophyta</taxon>
        <taxon>Spermatophyta</taxon>
        <taxon>Magnoliopsida</taxon>
        <taxon>eudicotyledons</taxon>
        <taxon>Gunneridae</taxon>
        <taxon>Pentapetalae</taxon>
        <taxon>rosids</taxon>
        <taxon>fabids</taxon>
        <taxon>Fabales</taxon>
        <taxon>Fabaceae</taxon>
        <taxon>Papilionoideae</taxon>
        <taxon>50 kb inversion clade</taxon>
        <taxon>NPAAA clade</taxon>
        <taxon>Hologalegina</taxon>
        <taxon>IRL clade</taxon>
        <taxon>Trifolieae</taxon>
        <taxon>Trifolium</taxon>
    </lineage>
</organism>
<name>A0A392PRI6_9FABA</name>
<evidence type="ECO:0000313" key="2">
    <source>
        <dbReference type="Proteomes" id="UP000265520"/>
    </source>
</evidence>
<reference evidence="1 2" key="1">
    <citation type="journal article" date="2018" name="Front. Plant Sci.">
        <title>Red Clover (Trifolium pratense) and Zigzag Clover (T. medium) - A Picture of Genomic Similarities and Differences.</title>
        <authorList>
            <person name="Dluhosova J."/>
            <person name="Istvanek J."/>
            <person name="Nedelnik J."/>
            <person name="Repkova J."/>
        </authorList>
    </citation>
    <scope>NUCLEOTIDE SEQUENCE [LARGE SCALE GENOMIC DNA]</scope>
    <source>
        <strain evidence="2">cv. 10/8</strain>
        <tissue evidence="1">Leaf</tissue>
    </source>
</reference>
<proteinExistence type="predicted"/>
<sequence length="52" mass="5526">MSHGTVIGPALAECLKDTNTPVRLAAERCAVHAFQLTKGSENVQAVQKYITG</sequence>
<dbReference type="Pfam" id="PF25786">
    <property type="entry name" value="HEAT_GCN1_C"/>
    <property type="match status" value="1"/>
</dbReference>
<keyword evidence="2" id="KW-1185">Reference proteome</keyword>
<comment type="caution">
    <text evidence="1">The sequence shown here is derived from an EMBL/GenBank/DDBJ whole genome shotgun (WGS) entry which is preliminary data.</text>
</comment>
<feature type="non-terminal residue" evidence="1">
    <location>
        <position position="52"/>
    </location>
</feature>
<dbReference type="EMBL" id="LXQA010091030">
    <property type="protein sequence ID" value="MCI14109.1"/>
    <property type="molecule type" value="Genomic_DNA"/>
</dbReference>
<dbReference type="AlphaFoldDB" id="A0A392PRI6"/>
<accession>A0A392PRI6</accession>